<evidence type="ECO:0000259" key="6">
    <source>
        <dbReference type="PROSITE" id="PS50949"/>
    </source>
</evidence>
<dbReference type="InterPro" id="IPR015424">
    <property type="entry name" value="PyrdxlP-dep_Trfase"/>
</dbReference>
<accession>A0A917PDN3</accession>
<dbReference type="InterPro" id="IPR015422">
    <property type="entry name" value="PyrdxlP-dep_Trfase_small"/>
</dbReference>
<evidence type="ECO:0000256" key="3">
    <source>
        <dbReference type="ARBA" id="ARBA00023015"/>
    </source>
</evidence>
<keyword evidence="3" id="KW-0805">Transcription regulation</keyword>
<dbReference type="InterPro" id="IPR015421">
    <property type="entry name" value="PyrdxlP-dep_Trfase_major"/>
</dbReference>
<comment type="caution">
    <text evidence="7">The sequence shown here is derived from an EMBL/GenBank/DDBJ whole genome shotgun (WGS) entry which is preliminary data.</text>
</comment>
<dbReference type="InterPro" id="IPR036390">
    <property type="entry name" value="WH_DNA-bd_sf"/>
</dbReference>
<dbReference type="GO" id="GO:0003677">
    <property type="term" value="F:DNA binding"/>
    <property type="evidence" value="ECO:0007669"/>
    <property type="project" value="UniProtKB-KW"/>
</dbReference>
<dbReference type="Gene3D" id="3.90.1150.10">
    <property type="entry name" value="Aspartate Aminotransferase, domain 1"/>
    <property type="match status" value="1"/>
</dbReference>
<proteinExistence type="inferred from homology"/>
<dbReference type="PRINTS" id="PR00035">
    <property type="entry name" value="HTHGNTR"/>
</dbReference>
<dbReference type="SUPFAM" id="SSF53383">
    <property type="entry name" value="PLP-dependent transferases"/>
    <property type="match status" value="1"/>
</dbReference>
<dbReference type="InterPro" id="IPR051446">
    <property type="entry name" value="HTH_trans_reg/aminotransferase"/>
</dbReference>
<dbReference type="InterPro" id="IPR000524">
    <property type="entry name" value="Tscrpt_reg_HTH_GntR"/>
</dbReference>
<comment type="similarity">
    <text evidence="1">In the C-terminal section; belongs to the class-I pyridoxal-phosphate-dependent aminotransferase family.</text>
</comment>
<evidence type="ECO:0000256" key="4">
    <source>
        <dbReference type="ARBA" id="ARBA00023125"/>
    </source>
</evidence>
<dbReference type="SMART" id="SM00345">
    <property type="entry name" value="HTH_GNTR"/>
    <property type="match status" value="1"/>
</dbReference>
<evidence type="ECO:0000313" key="8">
    <source>
        <dbReference type="Proteomes" id="UP000636956"/>
    </source>
</evidence>
<evidence type="ECO:0000313" key="7">
    <source>
        <dbReference type="EMBL" id="GGJ72196.1"/>
    </source>
</evidence>
<dbReference type="AlphaFoldDB" id="A0A917PDN3"/>
<reference evidence="7" key="2">
    <citation type="submission" date="2020-09" db="EMBL/GenBank/DDBJ databases">
        <authorList>
            <person name="Sun Q."/>
            <person name="Zhou Y."/>
        </authorList>
    </citation>
    <scope>NUCLEOTIDE SEQUENCE</scope>
    <source>
        <strain evidence="7">CGMCC 1.8984</strain>
    </source>
</reference>
<name>A0A917PDN3_9MICO</name>
<organism evidence="7 8">
    <name type="scientific">Agromyces bauzanensis</name>
    <dbReference type="NCBI Taxonomy" id="1308924"/>
    <lineage>
        <taxon>Bacteria</taxon>
        <taxon>Bacillati</taxon>
        <taxon>Actinomycetota</taxon>
        <taxon>Actinomycetes</taxon>
        <taxon>Micrococcales</taxon>
        <taxon>Microbacteriaceae</taxon>
        <taxon>Agromyces</taxon>
    </lineage>
</organism>
<protein>
    <submittedName>
        <fullName evidence="7">GntR family transcriptional regulator</fullName>
    </submittedName>
</protein>
<dbReference type="GO" id="GO:0003700">
    <property type="term" value="F:DNA-binding transcription factor activity"/>
    <property type="evidence" value="ECO:0007669"/>
    <property type="project" value="InterPro"/>
</dbReference>
<gene>
    <name evidence="7" type="ORF">GCM10011372_07710</name>
</gene>
<dbReference type="PANTHER" id="PTHR46577">
    <property type="entry name" value="HTH-TYPE TRANSCRIPTIONAL REGULATORY PROTEIN GABR"/>
    <property type="match status" value="1"/>
</dbReference>
<dbReference type="Gene3D" id="3.40.640.10">
    <property type="entry name" value="Type I PLP-dependent aspartate aminotransferase-like (Major domain)"/>
    <property type="match status" value="1"/>
</dbReference>
<dbReference type="GO" id="GO:0030170">
    <property type="term" value="F:pyridoxal phosphate binding"/>
    <property type="evidence" value="ECO:0007669"/>
    <property type="project" value="InterPro"/>
</dbReference>
<dbReference type="Pfam" id="PF00155">
    <property type="entry name" value="Aminotran_1_2"/>
    <property type="match status" value="1"/>
</dbReference>
<keyword evidence="4" id="KW-0238">DNA-binding</keyword>
<feature type="domain" description="HTH gntR-type" evidence="6">
    <location>
        <begin position="26"/>
        <end position="94"/>
    </location>
</feature>
<dbReference type="SUPFAM" id="SSF46785">
    <property type="entry name" value="Winged helix' DNA-binding domain"/>
    <property type="match status" value="1"/>
</dbReference>
<keyword evidence="8" id="KW-1185">Reference proteome</keyword>
<evidence type="ECO:0000256" key="1">
    <source>
        <dbReference type="ARBA" id="ARBA00005384"/>
    </source>
</evidence>
<dbReference type="PROSITE" id="PS50949">
    <property type="entry name" value="HTH_GNTR"/>
    <property type="match status" value="1"/>
</dbReference>
<evidence type="ECO:0000256" key="2">
    <source>
        <dbReference type="ARBA" id="ARBA00022898"/>
    </source>
</evidence>
<dbReference type="Pfam" id="PF00392">
    <property type="entry name" value="GntR"/>
    <property type="match status" value="1"/>
</dbReference>
<dbReference type="InterPro" id="IPR036388">
    <property type="entry name" value="WH-like_DNA-bd_sf"/>
</dbReference>
<dbReference type="Proteomes" id="UP000636956">
    <property type="component" value="Unassembled WGS sequence"/>
</dbReference>
<dbReference type="CDD" id="cd07377">
    <property type="entry name" value="WHTH_GntR"/>
    <property type="match status" value="1"/>
</dbReference>
<dbReference type="InterPro" id="IPR004839">
    <property type="entry name" value="Aminotransferase_I/II_large"/>
</dbReference>
<dbReference type="CDD" id="cd00609">
    <property type="entry name" value="AAT_like"/>
    <property type="match status" value="1"/>
</dbReference>
<dbReference type="Gene3D" id="1.10.10.10">
    <property type="entry name" value="Winged helix-like DNA-binding domain superfamily/Winged helix DNA-binding domain"/>
    <property type="match status" value="1"/>
</dbReference>
<dbReference type="PANTHER" id="PTHR46577:SF1">
    <property type="entry name" value="HTH-TYPE TRANSCRIPTIONAL REGULATORY PROTEIN GABR"/>
    <property type="match status" value="1"/>
</dbReference>
<keyword evidence="2" id="KW-0663">Pyridoxal phosphate</keyword>
<sequence>MVFMAPWRVGKTHLLELLGGWEQTDGTAYAALAARIRLLIIDGRITPGARLPSERDLAASLALSRTTVNAAYTMLRSEGYLQSRQGSGSVAQIPGRPPELPLPRPGDIIDLSRATCTAAPGTHAAAVRALDRLPPRLTTDGYELAGLPELRVKLAERYSRQGLPTNPEEIFVTSGSQSAISLVARTFVAPGDRVVVESPGYPHAFSALRAAGARLLPFRMDASAGWDVDGFDLAVRRSVPTLAFLMPDFHNPTSRSMTIDERRRVVATAEAHGMVVVSDEATAELALDGQDALPPIASFAHRPGSVIVIGSASKTVWGGLRVGWVRTSVENVDRLIAARMANDLGAAVIDQLVYSEMLTDFEPVLEFRRDALRASRDALQSALSTLLPSWTMSPTRGGIASWVKLDEPVSSAMTIAARARGLLIGAGPWFGLDGEFEQFIRVPITVGTEAIERAVEILADAEDDVHLGSHAGTYPVGARRL</sequence>
<dbReference type="EMBL" id="BMMD01000003">
    <property type="protein sequence ID" value="GGJ72196.1"/>
    <property type="molecule type" value="Genomic_DNA"/>
</dbReference>
<evidence type="ECO:0000256" key="5">
    <source>
        <dbReference type="ARBA" id="ARBA00023163"/>
    </source>
</evidence>
<reference evidence="7" key="1">
    <citation type="journal article" date="2014" name="Int. J. Syst. Evol. Microbiol.">
        <title>Complete genome sequence of Corynebacterium casei LMG S-19264T (=DSM 44701T), isolated from a smear-ripened cheese.</title>
        <authorList>
            <consortium name="US DOE Joint Genome Institute (JGI-PGF)"/>
            <person name="Walter F."/>
            <person name="Albersmeier A."/>
            <person name="Kalinowski J."/>
            <person name="Ruckert C."/>
        </authorList>
    </citation>
    <scope>NUCLEOTIDE SEQUENCE</scope>
    <source>
        <strain evidence="7">CGMCC 1.8984</strain>
    </source>
</reference>
<keyword evidence="5" id="KW-0804">Transcription</keyword>